<name>A0A8J1JER3_XENTR</name>
<accession>A0A8J1JER3</accession>
<dbReference type="InterPro" id="IPR018114">
    <property type="entry name" value="TRYPSIN_HIS"/>
</dbReference>
<evidence type="ECO:0000313" key="21">
    <source>
        <dbReference type="Xenbase" id="XB-GENE-955935"/>
    </source>
</evidence>
<evidence type="ECO:0000256" key="10">
    <source>
        <dbReference type="ARBA" id="ARBA00066609"/>
    </source>
</evidence>
<evidence type="ECO:0000256" key="5">
    <source>
        <dbReference type="ARBA" id="ARBA00023157"/>
    </source>
</evidence>
<feature type="signal peptide" evidence="16">
    <location>
        <begin position="1"/>
        <end position="35"/>
    </location>
</feature>
<dbReference type="Gene3D" id="2.60.120.290">
    <property type="entry name" value="Spermadhesin, CUB domain"/>
    <property type="match status" value="3"/>
</dbReference>
<dbReference type="Xenbase" id="XB-GENE-955935">
    <property type="gene designation" value="ovch2"/>
</dbReference>
<evidence type="ECO:0000313" key="20">
    <source>
        <dbReference type="RefSeq" id="XP_031756362.1"/>
    </source>
</evidence>
<feature type="domain" description="CUB" evidence="17">
    <location>
        <begin position="327"/>
        <end position="437"/>
    </location>
</feature>
<evidence type="ECO:0000256" key="12">
    <source>
        <dbReference type="ARBA" id="ARBA00075374"/>
    </source>
</evidence>
<keyword evidence="4 14" id="KW-0720">Serine protease</keyword>
<evidence type="ECO:0000259" key="18">
    <source>
        <dbReference type="PROSITE" id="PS50240"/>
    </source>
</evidence>
<evidence type="ECO:0000256" key="4">
    <source>
        <dbReference type="ARBA" id="ARBA00022825"/>
    </source>
</evidence>
<dbReference type="InterPro" id="IPR001314">
    <property type="entry name" value="Peptidase_S1A"/>
</dbReference>
<dbReference type="CDD" id="cd00041">
    <property type="entry name" value="CUB"/>
    <property type="match status" value="3"/>
</dbReference>
<sequence>MPTASSSFVRGMKMPRRNLLVRSILLSLAVISCLGEEDPGSIRGARCGESPLGSARDLNYLSRIVGGRESKKGQHPWTVSLKRNGKHFCGGILVSRRHVLTASHCLLDRNVKSYIRVFFGEYDQTIKEDTEQTFKVIEIFKHPDFNYTQPMNYDVAVLVLDGAVTFDDNIQPACMPNPDDVFEPGDLCVTLGWGHLTENGILPGVLQEVLLPLVNLSICLDVMATLKGAVVSSKIVCAGFPEGGKDACQGDSGGPLLCQRRHGTWVLHGLTSWGMGCGRSWKNNMFLPANRKGSPGIFTDIQKLLGWVSFQLNTAVTKESKESCSVQDGVLSGKSGVLRFPHKNNLRYRNNELCRWNFTVPKNMHILLNFTHFDVESDISCNLDYLAIYTASDRLIGKFCGDMPPRSLLISFSSIKLKFYSDFHKNHTGFNLSYSAVEPNTYPDSGCGSFAVIFEEGEIQSMNYPENYLGNSRCHWIIHGPPDSYIKLEFEDFALEPSDGCRYDYLAVYQDLAAEDIIETFCGYSLPDLVLSTTGVMHIKFSTDERENDKGFRATFTFVNPNSLNEDSRQGNRVKSNKEQTTSQDSICGVSQVPPRFISNSIAKVEEAAPHSWPWHTSLQYAGEHVCDGAIITEKWILTTASCVFNRKLNDLWLAIPGIHDLSWLGHNQKGLVKQIIPHPSFTGQTNDFDIALVELDESLQFNGDIFPICLPGKNSEVAAASLCVVSGWGLRGKEAEKSTKLQQHEVPIFAVDACKALYRQHPGGITDRMLCAGIGTGQGNSSCSEQSGGPLVCLLEEKGIYAIFGLASWGINCKPGVYTKVPSFVDWIDQITSATEQIYSSDGDPNAHNKMENTEQEGTAGGSSTVQGGLPSNGTSSKENHYIVSSCEDVVLLKSPGEIKMETKGQMYPNGFSCQWRIIAPKYHIIKVVIQELHMSAENGKCCNSLIIYEGVPKNRIVKVQFPTDGIVPGTVWSEGSFLTVEVSTTSVDPEFGIWLVYSYHHRTQSQDHIVSDSDSSESSEP</sequence>
<protein>
    <recommendedName>
        <fullName evidence="11">Ovochymase-2</fullName>
        <ecNumber evidence="10">3.4.21.120</ecNumber>
    </recommendedName>
    <alternativeName>
        <fullName evidence="12">Oviductal protease</fullName>
    </alternativeName>
    <alternativeName>
        <fullName evidence="7">Oviductin</fullName>
    </alternativeName>
</protein>
<dbReference type="OrthoDB" id="6380398at2759"/>
<dbReference type="SUPFAM" id="SSF50494">
    <property type="entry name" value="Trypsin-like serine proteases"/>
    <property type="match status" value="2"/>
</dbReference>
<feature type="region of interest" description="Disordered" evidence="15">
    <location>
        <begin position="565"/>
        <end position="585"/>
    </location>
</feature>
<dbReference type="PANTHER" id="PTHR24252:SF7">
    <property type="entry name" value="HYALIN"/>
    <property type="match status" value="1"/>
</dbReference>
<reference evidence="20" key="1">
    <citation type="submission" date="2025-08" db="UniProtKB">
        <authorList>
            <consortium name="RefSeq"/>
        </authorList>
    </citation>
    <scope>IDENTIFICATION</scope>
    <source>
        <strain evidence="20">Nigerian</strain>
        <tissue evidence="20">Liver and blood</tissue>
    </source>
</reference>
<dbReference type="PROSITE" id="PS00135">
    <property type="entry name" value="TRYPSIN_SER"/>
    <property type="match status" value="1"/>
</dbReference>
<keyword evidence="16" id="KW-0732">Signal</keyword>
<evidence type="ECO:0000256" key="1">
    <source>
        <dbReference type="ARBA" id="ARBA00022670"/>
    </source>
</evidence>
<dbReference type="PANTHER" id="PTHR24252">
    <property type="entry name" value="ACROSIN-RELATED"/>
    <property type="match status" value="1"/>
</dbReference>
<comment type="catalytic activity">
    <reaction evidence="8">
        <text>Preferential cleavage at 371-Gly-Ser-Arg-|-Trp-374 of glycoprotein gp43 in Xenopus laevis coelemic egg envelope to yield gp41.</text>
        <dbReference type="EC" id="3.4.21.120"/>
    </reaction>
</comment>
<dbReference type="GO" id="GO:0004252">
    <property type="term" value="F:serine-type endopeptidase activity"/>
    <property type="evidence" value="ECO:0007669"/>
    <property type="project" value="InterPro"/>
</dbReference>
<dbReference type="GO" id="GO:0009566">
    <property type="term" value="P:fertilization"/>
    <property type="evidence" value="ECO:0007669"/>
    <property type="project" value="UniProtKB-ARBA"/>
</dbReference>
<dbReference type="RefSeq" id="XP_031756362.1">
    <property type="nucleotide sequence ID" value="XM_031900502.1"/>
</dbReference>
<dbReference type="SMART" id="SM00020">
    <property type="entry name" value="Tryp_SPc"/>
    <property type="match status" value="2"/>
</dbReference>
<dbReference type="PRINTS" id="PR00722">
    <property type="entry name" value="CHYMOTRYPSIN"/>
</dbReference>
<evidence type="ECO:0000259" key="17">
    <source>
        <dbReference type="PROSITE" id="PS01180"/>
    </source>
</evidence>
<evidence type="ECO:0000313" key="19">
    <source>
        <dbReference type="Proteomes" id="UP000008143"/>
    </source>
</evidence>
<comment type="similarity">
    <text evidence="6">Belongs to the peptidase S1 family. CLIP subfamily.</text>
</comment>
<dbReference type="SMART" id="SM00042">
    <property type="entry name" value="CUB"/>
    <property type="match status" value="3"/>
</dbReference>
<evidence type="ECO:0000256" key="9">
    <source>
        <dbReference type="ARBA" id="ARBA00055017"/>
    </source>
</evidence>
<dbReference type="PROSITE" id="PS00134">
    <property type="entry name" value="TRYPSIN_HIS"/>
    <property type="match status" value="1"/>
</dbReference>
<evidence type="ECO:0000256" key="8">
    <source>
        <dbReference type="ARBA" id="ARBA00050866"/>
    </source>
</evidence>
<evidence type="ECO:0000256" key="6">
    <source>
        <dbReference type="ARBA" id="ARBA00024195"/>
    </source>
</evidence>
<dbReference type="InterPro" id="IPR000859">
    <property type="entry name" value="CUB_dom"/>
</dbReference>
<feature type="disulfide bond" evidence="13">
    <location>
        <begin position="447"/>
        <end position="474"/>
    </location>
</feature>
<dbReference type="FunFam" id="2.40.10.10:FF:000002">
    <property type="entry name" value="Transmembrane protease serine"/>
    <property type="match status" value="1"/>
</dbReference>
<evidence type="ECO:0000256" key="15">
    <source>
        <dbReference type="SAM" id="MobiDB-lite"/>
    </source>
</evidence>
<dbReference type="AGR" id="Xenbase:XB-GENE-955935"/>
<evidence type="ECO:0000256" key="3">
    <source>
        <dbReference type="ARBA" id="ARBA00022801"/>
    </source>
</evidence>
<feature type="compositionally biased region" description="Polar residues" evidence="15">
    <location>
        <begin position="863"/>
        <end position="878"/>
    </location>
</feature>
<dbReference type="InterPro" id="IPR009003">
    <property type="entry name" value="Peptidase_S1_PA"/>
</dbReference>
<dbReference type="GO" id="GO:0006508">
    <property type="term" value="P:proteolysis"/>
    <property type="evidence" value="ECO:0007669"/>
    <property type="project" value="UniProtKB-KW"/>
</dbReference>
<dbReference type="PROSITE" id="PS50240">
    <property type="entry name" value="TRYPSIN_DOM"/>
    <property type="match status" value="2"/>
</dbReference>
<dbReference type="Proteomes" id="UP000008143">
    <property type="component" value="Chromosome 4"/>
</dbReference>
<dbReference type="Pfam" id="PF00431">
    <property type="entry name" value="CUB"/>
    <property type="match status" value="3"/>
</dbReference>
<feature type="chain" id="PRO_5035324231" description="Ovochymase-2" evidence="16">
    <location>
        <begin position="36"/>
        <end position="1023"/>
    </location>
</feature>
<dbReference type="EC" id="3.4.21.120" evidence="10"/>
<dbReference type="SUPFAM" id="SSF49854">
    <property type="entry name" value="Spermadhesin, CUB domain"/>
    <property type="match status" value="3"/>
</dbReference>
<dbReference type="FunFam" id="2.60.120.290:FF:000013">
    <property type="entry name" value="Membrane frizzled-related protein"/>
    <property type="match status" value="1"/>
</dbReference>
<comment type="caution">
    <text evidence="13">Lacks conserved residue(s) required for the propagation of feature annotation.</text>
</comment>
<dbReference type="KEGG" id="xtr:100496902"/>
<keyword evidence="1 14" id="KW-0645">Protease</keyword>
<evidence type="ECO:0000256" key="11">
    <source>
        <dbReference type="ARBA" id="ARBA00073429"/>
    </source>
</evidence>
<dbReference type="FunFam" id="2.40.10.10:FF:000003">
    <property type="entry name" value="Transmembrane serine protease 3"/>
    <property type="match status" value="1"/>
</dbReference>
<feature type="domain" description="Peptidase S1" evidence="18">
    <location>
        <begin position="597"/>
        <end position="834"/>
    </location>
</feature>
<evidence type="ECO:0000256" key="14">
    <source>
        <dbReference type="RuleBase" id="RU363034"/>
    </source>
</evidence>
<dbReference type="InterPro" id="IPR001254">
    <property type="entry name" value="Trypsin_dom"/>
</dbReference>
<dbReference type="InterPro" id="IPR033116">
    <property type="entry name" value="TRYPSIN_SER"/>
</dbReference>
<keyword evidence="3 14" id="KW-0378">Hydrolase</keyword>
<dbReference type="CTD" id="341277"/>
<feature type="domain" description="Peptidase S1" evidence="18">
    <location>
        <begin position="64"/>
        <end position="313"/>
    </location>
</feature>
<dbReference type="GeneID" id="100496902"/>
<evidence type="ECO:0000256" key="2">
    <source>
        <dbReference type="ARBA" id="ARBA00022737"/>
    </source>
</evidence>
<dbReference type="OMA" id="GAFQFDH"/>
<comment type="function">
    <text evidence="9">Mediates gamete interaction by affecting the vitelline coat.</text>
</comment>
<dbReference type="InterPro" id="IPR043504">
    <property type="entry name" value="Peptidase_S1_PA_chymotrypsin"/>
</dbReference>
<dbReference type="Gene3D" id="2.40.10.10">
    <property type="entry name" value="Trypsin-like serine proteases"/>
    <property type="match status" value="2"/>
</dbReference>
<evidence type="ECO:0000256" key="16">
    <source>
        <dbReference type="SAM" id="SignalP"/>
    </source>
</evidence>
<keyword evidence="5 13" id="KW-1015">Disulfide bond</keyword>
<dbReference type="FunFam" id="2.40.10.10:FF:000068">
    <property type="entry name" value="transmembrane protease serine 2"/>
    <property type="match status" value="1"/>
</dbReference>
<evidence type="ECO:0000256" key="7">
    <source>
        <dbReference type="ARBA" id="ARBA00043205"/>
    </source>
</evidence>
<dbReference type="GO" id="GO:0008236">
    <property type="term" value="F:serine-type peptidase activity"/>
    <property type="evidence" value="ECO:0000318"/>
    <property type="project" value="GO_Central"/>
</dbReference>
<keyword evidence="19" id="KW-1185">Reference proteome</keyword>
<dbReference type="FunFam" id="2.60.120.290:FF:000005">
    <property type="entry name" value="Procollagen C-endopeptidase enhancer 1"/>
    <property type="match status" value="1"/>
</dbReference>
<feature type="region of interest" description="Disordered" evidence="15">
    <location>
        <begin position="841"/>
        <end position="879"/>
    </location>
</feature>
<dbReference type="PROSITE" id="PS01180">
    <property type="entry name" value="CUB"/>
    <property type="match status" value="2"/>
</dbReference>
<evidence type="ECO:0000256" key="13">
    <source>
        <dbReference type="PROSITE-ProRule" id="PRU00059"/>
    </source>
</evidence>
<dbReference type="Pfam" id="PF00089">
    <property type="entry name" value="Trypsin"/>
    <property type="match status" value="2"/>
</dbReference>
<dbReference type="CDD" id="cd00190">
    <property type="entry name" value="Tryp_SPc"/>
    <property type="match status" value="2"/>
</dbReference>
<gene>
    <name evidence="20 21" type="primary">ovch2</name>
</gene>
<dbReference type="AlphaFoldDB" id="A0A8J1JER3"/>
<organism evidence="19 20">
    <name type="scientific">Xenopus tropicalis</name>
    <name type="common">Western clawed frog</name>
    <name type="synonym">Silurana tropicalis</name>
    <dbReference type="NCBI Taxonomy" id="8364"/>
    <lineage>
        <taxon>Eukaryota</taxon>
        <taxon>Metazoa</taxon>
        <taxon>Chordata</taxon>
        <taxon>Craniata</taxon>
        <taxon>Vertebrata</taxon>
        <taxon>Euteleostomi</taxon>
        <taxon>Amphibia</taxon>
        <taxon>Batrachia</taxon>
        <taxon>Anura</taxon>
        <taxon>Pipoidea</taxon>
        <taxon>Pipidae</taxon>
        <taxon>Xenopodinae</taxon>
        <taxon>Xenopus</taxon>
        <taxon>Silurana</taxon>
    </lineage>
</organism>
<keyword evidence="2" id="KW-0677">Repeat</keyword>
<proteinExistence type="inferred from homology"/>
<dbReference type="InterPro" id="IPR035914">
    <property type="entry name" value="Sperma_CUB_dom_sf"/>
</dbReference>
<feature type="domain" description="CUB" evidence="17">
    <location>
        <begin position="447"/>
        <end position="559"/>
    </location>
</feature>